<feature type="compositionally biased region" description="Low complexity" evidence="1">
    <location>
        <begin position="170"/>
        <end position="185"/>
    </location>
</feature>
<feature type="region of interest" description="Disordered" evidence="1">
    <location>
        <begin position="424"/>
        <end position="447"/>
    </location>
</feature>
<dbReference type="STRING" id="2025994.A0A2T3AET7"/>
<keyword evidence="2" id="KW-1133">Transmembrane helix</keyword>
<sequence length="493" mass="51356">MGPFLNMAPAVPGSAAVATSTVLVALQIISAIPRSSHASPTEAVAAIAIVLEFSVLALTCGLLFKSTRDTTTKPSAVLFTSGVVLSVLAAAFTAGDLISLAIHKDLQGATSGYLAGIAILLILSFILQLLFLVVLLLAGRTPNEAGSVTPGMQEVGRHPARRVKTVPYDSTSAPAEPSAPADPSAQGARRSSTGGFSATETIASITSSLTKAVRPTGSKARLLSASHSLRSQASQRSNRRAPSIESTGTMDSFDWWNTPGVDSQCRRVLGESPSPLNGSRFLETIPASPTLSRAPSPRAPSELDLEPPRRAARRSRSFSPASVRTALPAPPKRAFTEHTSASESHIHPLFRSDSPNPTPMVVSPGTIVIAAPQAGQVITSRASIGSLRRMRSDSLPAGSSPLNPKASAESLASVHARGVSTVSYESSLAEEKEEDEVEAEDQVTEKRKTAASIPDFILKASSRTSLVGYHVRKTESRDGPSGPGLDALPTAAA</sequence>
<dbReference type="EMBL" id="KZ678400">
    <property type="protein sequence ID" value="PSR94282.1"/>
    <property type="molecule type" value="Genomic_DNA"/>
</dbReference>
<dbReference type="InParanoid" id="A0A2T3AET7"/>
<organism evidence="3 4">
    <name type="scientific">Coniella lustricola</name>
    <dbReference type="NCBI Taxonomy" id="2025994"/>
    <lineage>
        <taxon>Eukaryota</taxon>
        <taxon>Fungi</taxon>
        <taxon>Dikarya</taxon>
        <taxon>Ascomycota</taxon>
        <taxon>Pezizomycotina</taxon>
        <taxon>Sordariomycetes</taxon>
        <taxon>Sordariomycetidae</taxon>
        <taxon>Diaporthales</taxon>
        <taxon>Schizoparmaceae</taxon>
        <taxon>Coniella</taxon>
    </lineage>
</organism>
<feature type="compositionally biased region" description="Acidic residues" evidence="1">
    <location>
        <begin position="431"/>
        <end position="442"/>
    </location>
</feature>
<feature type="transmembrane region" description="Helical" evidence="2">
    <location>
        <begin position="114"/>
        <end position="138"/>
    </location>
</feature>
<gene>
    <name evidence="3" type="ORF">BD289DRAFT_150836</name>
</gene>
<feature type="transmembrane region" description="Helical" evidence="2">
    <location>
        <begin position="44"/>
        <end position="64"/>
    </location>
</feature>
<feature type="region of interest" description="Disordered" evidence="1">
    <location>
        <begin position="145"/>
        <end position="197"/>
    </location>
</feature>
<feature type="transmembrane region" description="Helical" evidence="2">
    <location>
        <begin position="12"/>
        <end position="32"/>
    </location>
</feature>
<reference evidence="3 4" key="1">
    <citation type="journal article" date="2018" name="Mycol. Prog.">
        <title>Coniella lustricola, a new species from submerged detritus.</title>
        <authorList>
            <person name="Raudabaugh D.B."/>
            <person name="Iturriaga T."/>
            <person name="Carver A."/>
            <person name="Mondo S."/>
            <person name="Pangilinan J."/>
            <person name="Lipzen A."/>
            <person name="He G."/>
            <person name="Amirebrahimi M."/>
            <person name="Grigoriev I.V."/>
            <person name="Miller A.N."/>
        </authorList>
    </citation>
    <scope>NUCLEOTIDE SEQUENCE [LARGE SCALE GENOMIC DNA]</scope>
    <source>
        <strain evidence="3 4">B22-T-1</strain>
    </source>
</reference>
<accession>A0A2T3AET7</accession>
<evidence type="ECO:0000256" key="2">
    <source>
        <dbReference type="SAM" id="Phobius"/>
    </source>
</evidence>
<feature type="compositionally biased region" description="Low complexity" evidence="1">
    <location>
        <begin position="218"/>
        <end position="236"/>
    </location>
</feature>
<feature type="transmembrane region" description="Helical" evidence="2">
    <location>
        <begin position="76"/>
        <end position="102"/>
    </location>
</feature>
<name>A0A2T3AET7_9PEZI</name>
<keyword evidence="2" id="KW-0472">Membrane</keyword>
<protein>
    <submittedName>
        <fullName evidence="3">Uncharacterized protein</fullName>
    </submittedName>
</protein>
<feature type="region of interest" description="Disordered" evidence="1">
    <location>
        <begin position="216"/>
        <end position="357"/>
    </location>
</feature>
<proteinExistence type="predicted"/>
<feature type="region of interest" description="Disordered" evidence="1">
    <location>
        <begin position="469"/>
        <end position="493"/>
    </location>
</feature>
<evidence type="ECO:0000313" key="4">
    <source>
        <dbReference type="Proteomes" id="UP000241462"/>
    </source>
</evidence>
<dbReference type="OrthoDB" id="5431149at2759"/>
<dbReference type="AlphaFoldDB" id="A0A2T3AET7"/>
<keyword evidence="4" id="KW-1185">Reference proteome</keyword>
<dbReference type="Proteomes" id="UP000241462">
    <property type="component" value="Unassembled WGS sequence"/>
</dbReference>
<evidence type="ECO:0000256" key="1">
    <source>
        <dbReference type="SAM" id="MobiDB-lite"/>
    </source>
</evidence>
<keyword evidence="2" id="KW-0812">Transmembrane</keyword>
<evidence type="ECO:0000313" key="3">
    <source>
        <dbReference type="EMBL" id="PSR94282.1"/>
    </source>
</evidence>